<reference evidence="9" key="2">
    <citation type="submission" date="2020-11" db="EMBL/GenBank/DDBJ databases">
        <authorList>
            <consortium name="NCBI Pathogen Detection Project"/>
        </authorList>
    </citation>
    <scope>NUCLEOTIDE SEQUENCE</scope>
    <source>
        <strain evidence="9">R404</strain>
    </source>
</reference>
<sequence length="163" mass="16436">PDHSPGSGIRMILHGVITNPLVAGIVSGLIYSATGFPVPSVLLNTGHFISGLALPLALLCAGASIDWRAMLSSSGVAVCASVARLIVIPGLITLGGKLLGFHGMTLGVLFLLTSTPTAAASYVMTRAMGGNATLAANIIALTTAGSFFTTVPGLYFLRASGLI</sequence>
<feature type="transmembrane region" description="Helical" evidence="8">
    <location>
        <begin position="12"/>
        <end position="33"/>
    </location>
</feature>
<dbReference type="PANTHER" id="PTHR36838">
    <property type="entry name" value="AUXIN EFFLUX CARRIER FAMILY PROTEIN"/>
    <property type="match status" value="1"/>
</dbReference>
<dbReference type="EMBL" id="DACSEO010000082">
    <property type="protein sequence ID" value="HAT1684045.1"/>
    <property type="molecule type" value="Genomic_DNA"/>
</dbReference>
<organism evidence="9 10">
    <name type="scientific">Klebsiella oxytoca</name>
    <dbReference type="NCBI Taxonomy" id="571"/>
    <lineage>
        <taxon>Bacteria</taxon>
        <taxon>Pseudomonadati</taxon>
        <taxon>Pseudomonadota</taxon>
        <taxon>Gammaproteobacteria</taxon>
        <taxon>Enterobacterales</taxon>
        <taxon>Enterobacteriaceae</taxon>
        <taxon>Klebsiella/Raoultella group</taxon>
        <taxon>Klebsiella</taxon>
    </lineage>
</organism>
<keyword evidence="4" id="KW-1003">Cell membrane</keyword>
<dbReference type="Proteomes" id="UP000856143">
    <property type="component" value="Unassembled WGS sequence"/>
</dbReference>
<feature type="transmembrane region" description="Helical" evidence="8">
    <location>
        <begin position="45"/>
        <end position="63"/>
    </location>
</feature>
<comment type="subcellular location">
    <subcellularLocation>
        <location evidence="1">Cell membrane</location>
        <topology evidence="1">Multi-pass membrane protein</topology>
    </subcellularLocation>
</comment>
<evidence type="ECO:0000256" key="5">
    <source>
        <dbReference type="ARBA" id="ARBA00022692"/>
    </source>
</evidence>
<dbReference type="PANTHER" id="PTHR36838:SF4">
    <property type="entry name" value="AUXIN EFFLUX CARRIER FAMILY PROTEIN"/>
    <property type="match status" value="1"/>
</dbReference>
<feature type="transmembrane region" description="Helical" evidence="8">
    <location>
        <begin position="134"/>
        <end position="157"/>
    </location>
</feature>
<comment type="similarity">
    <text evidence="2">Belongs to the auxin efflux carrier (TC 2.A.69) family.</text>
</comment>
<feature type="transmembrane region" description="Helical" evidence="8">
    <location>
        <begin position="75"/>
        <end position="95"/>
    </location>
</feature>
<accession>A0AAN5LBQ8</accession>
<evidence type="ECO:0000256" key="8">
    <source>
        <dbReference type="SAM" id="Phobius"/>
    </source>
</evidence>
<evidence type="ECO:0000256" key="6">
    <source>
        <dbReference type="ARBA" id="ARBA00022989"/>
    </source>
</evidence>
<evidence type="ECO:0000256" key="3">
    <source>
        <dbReference type="ARBA" id="ARBA00022448"/>
    </source>
</evidence>
<dbReference type="Gene3D" id="1.20.1530.20">
    <property type="match status" value="1"/>
</dbReference>
<evidence type="ECO:0000313" key="9">
    <source>
        <dbReference type="EMBL" id="HAT1684045.1"/>
    </source>
</evidence>
<keyword evidence="5 8" id="KW-0812">Transmembrane</keyword>
<dbReference type="GO" id="GO:0005886">
    <property type="term" value="C:plasma membrane"/>
    <property type="evidence" value="ECO:0007669"/>
    <property type="project" value="UniProtKB-SubCell"/>
</dbReference>
<dbReference type="Pfam" id="PF03547">
    <property type="entry name" value="Mem_trans"/>
    <property type="match status" value="1"/>
</dbReference>
<keyword evidence="3" id="KW-0813">Transport</keyword>
<evidence type="ECO:0000256" key="4">
    <source>
        <dbReference type="ARBA" id="ARBA00022475"/>
    </source>
</evidence>
<feature type="non-terminal residue" evidence="9">
    <location>
        <position position="1"/>
    </location>
</feature>
<comment type="caution">
    <text evidence="9">The sequence shown here is derived from an EMBL/GenBank/DDBJ whole genome shotgun (WGS) entry which is preliminary data.</text>
</comment>
<keyword evidence="6 8" id="KW-1133">Transmembrane helix</keyword>
<dbReference type="InterPro" id="IPR038770">
    <property type="entry name" value="Na+/solute_symporter_sf"/>
</dbReference>
<dbReference type="InterPro" id="IPR004776">
    <property type="entry name" value="Mem_transp_PIN-like"/>
</dbReference>
<evidence type="ECO:0000313" key="10">
    <source>
        <dbReference type="Proteomes" id="UP000856143"/>
    </source>
</evidence>
<protein>
    <submittedName>
        <fullName evidence="9">AEC family transporter</fullName>
    </submittedName>
</protein>
<evidence type="ECO:0000256" key="7">
    <source>
        <dbReference type="ARBA" id="ARBA00023136"/>
    </source>
</evidence>
<dbReference type="AlphaFoldDB" id="A0AAN5LBQ8"/>
<name>A0AAN5LBQ8_KLEOX</name>
<evidence type="ECO:0000256" key="2">
    <source>
        <dbReference type="ARBA" id="ARBA00010145"/>
    </source>
</evidence>
<gene>
    <name evidence="9" type="ORF">I8Y21_004815</name>
</gene>
<dbReference type="GO" id="GO:0055085">
    <property type="term" value="P:transmembrane transport"/>
    <property type="evidence" value="ECO:0007669"/>
    <property type="project" value="InterPro"/>
</dbReference>
<evidence type="ECO:0000256" key="1">
    <source>
        <dbReference type="ARBA" id="ARBA00004651"/>
    </source>
</evidence>
<keyword evidence="7 8" id="KW-0472">Membrane</keyword>
<feature type="transmembrane region" description="Helical" evidence="8">
    <location>
        <begin position="101"/>
        <end position="122"/>
    </location>
</feature>
<reference evidence="9" key="1">
    <citation type="journal article" date="2018" name="Genome Biol.">
        <title>SKESA: strategic k-mer extension for scrupulous assemblies.</title>
        <authorList>
            <person name="Souvorov A."/>
            <person name="Agarwala R."/>
            <person name="Lipman D.J."/>
        </authorList>
    </citation>
    <scope>NUCLEOTIDE SEQUENCE</scope>
    <source>
        <strain evidence="9">R404</strain>
    </source>
</reference>
<proteinExistence type="inferred from homology"/>